<dbReference type="CDD" id="cd02042">
    <property type="entry name" value="ParAB_family"/>
    <property type="match status" value="1"/>
</dbReference>
<evidence type="ECO:0000313" key="3">
    <source>
        <dbReference type="Proteomes" id="UP000053467"/>
    </source>
</evidence>
<gene>
    <name evidence="2" type="ORF">XE03_0794</name>
</gene>
<dbReference type="Proteomes" id="UP000053467">
    <property type="component" value="Unassembled WGS sequence"/>
</dbReference>
<sequence length="262" mass="29022">MTKIISIANQKGGVGKTTTAVNLGAALAVAEKKTLLVDIDPQANATSSLGYYDNIFLGKSIYDSLLNKIPVEDIIVKTDLEYLDLIPSDISLAATDVEFVDVEEKESMLKRVLWRIKNRYEYILIDCPPSLQILTVNALVASKSIMIPVQAEFYAVEGLAKLLNTINGIRQSLNPSLEIEGVLITMYDNRLTLARQVADEVLNYFKSAVYKTYIPRNVKLAEAPSFGKPIILFDPVSTGSKAYLELAKEIIEKDEKSVRSRS</sequence>
<dbReference type="InterPro" id="IPR050678">
    <property type="entry name" value="DNA_Partitioning_ATPase"/>
</dbReference>
<dbReference type="EMBL" id="LGGX01000005">
    <property type="protein sequence ID" value="KUK87396.1"/>
    <property type="molecule type" value="Genomic_DNA"/>
</dbReference>
<dbReference type="Gene3D" id="3.40.50.300">
    <property type="entry name" value="P-loop containing nucleotide triphosphate hydrolases"/>
    <property type="match status" value="1"/>
</dbReference>
<name>A0A101I1P9_UNCT6</name>
<evidence type="ECO:0000313" key="2">
    <source>
        <dbReference type="EMBL" id="KUK87396.1"/>
    </source>
</evidence>
<dbReference type="Pfam" id="PF13614">
    <property type="entry name" value="AAA_31"/>
    <property type="match status" value="1"/>
</dbReference>
<dbReference type="PANTHER" id="PTHR13696:SF52">
    <property type="entry name" value="PARA FAMILY PROTEIN CT_582"/>
    <property type="match status" value="1"/>
</dbReference>
<protein>
    <submittedName>
        <fullName evidence="2">Chromosome segregation ATPase</fullName>
    </submittedName>
</protein>
<reference evidence="3" key="1">
    <citation type="journal article" date="2015" name="MBio">
        <title>Genome-Resolved Metagenomic Analysis Reveals Roles for Candidate Phyla and Other Microbial Community Members in Biogeochemical Transformations in Oil Reservoirs.</title>
        <authorList>
            <person name="Hu P."/>
            <person name="Tom L."/>
            <person name="Singh A."/>
            <person name="Thomas B.C."/>
            <person name="Baker B.J."/>
            <person name="Piceno Y.M."/>
            <person name="Andersen G.L."/>
            <person name="Banfield J.F."/>
        </authorList>
    </citation>
    <scope>NUCLEOTIDE SEQUENCE [LARGE SCALE GENOMIC DNA]</scope>
</reference>
<dbReference type="PATRIC" id="fig|1635277.3.peg.1886"/>
<dbReference type="SUPFAM" id="SSF52540">
    <property type="entry name" value="P-loop containing nucleoside triphosphate hydrolases"/>
    <property type="match status" value="1"/>
</dbReference>
<accession>A0A101I1P9</accession>
<dbReference type="FunFam" id="3.40.50.300:FF:000285">
    <property type="entry name" value="Sporulation initiation inhibitor Soj"/>
    <property type="match status" value="1"/>
</dbReference>
<proteinExistence type="predicted"/>
<evidence type="ECO:0000259" key="1">
    <source>
        <dbReference type="Pfam" id="PF13614"/>
    </source>
</evidence>
<organism evidence="2 3">
    <name type="scientific">candidate division TA06 bacterium 34_109</name>
    <dbReference type="NCBI Taxonomy" id="1635277"/>
    <lineage>
        <taxon>Bacteria</taxon>
        <taxon>Bacteria division TA06</taxon>
    </lineage>
</organism>
<comment type="caution">
    <text evidence="2">The sequence shown here is derived from an EMBL/GenBank/DDBJ whole genome shotgun (WGS) entry which is preliminary data.</text>
</comment>
<dbReference type="AlphaFoldDB" id="A0A101I1P9"/>
<feature type="domain" description="AAA" evidence="1">
    <location>
        <begin position="2"/>
        <end position="179"/>
    </location>
</feature>
<dbReference type="InterPro" id="IPR027417">
    <property type="entry name" value="P-loop_NTPase"/>
</dbReference>
<dbReference type="PANTHER" id="PTHR13696">
    <property type="entry name" value="P-LOOP CONTAINING NUCLEOSIDE TRIPHOSPHATE HYDROLASE"/>
    <property type="match status" value="1"/>
</dbReference>
<dbReference type="InterPro" id="IPR025669">
    <property type="entry name" value="AAA_dom"/>
</dbReference>